<accession>A0ABR3BKJ2</accession>
<feature type="compositionally biased region" description="Low complexity" evidence="1">
    <location>
        <begin position="386"/>
        <end position="398"/>
    </location>
</feature>
<feature type="compositionally biased region" description="Polar residues" evidence="1">
    <location>
        <begin position="305"/>
        <end position="315"/>
    </location>
</feature>
<dbReference type="RefSeq" id="XP_066611320.1">
    <property type="nucleotide sequence ID" value="XM_066760559.1"/>
</dbReference>
<name>A0ABR3BKJ2_9TREE</name>
<dbReference type="GeneID" id="91992967"/>
<feature type="compositionally biased region" description="Low complexity" evidence="1">
    <location>
        <begin position="441"/>
        <end position="462"/>
    </location>
</feature>
<organism evidence="2 3">
    <name type="scientific">Cryptococcus tetragattii IND107</name>
    <dbReference type="NCBI Taxonomy" id="1296105"/>
    <lineage>
        <taxon>Eukaryota</taxon>
        <taxon>Fungi</taxon>
        <taxon>Dikarya</taxon>
        <taxon>Basidiomycota</taxon>
        <taxon>Agaricomycotina</taxon>
        <taxon>Tremellomycetes</taxon>
        <taxon>Tremellales</taxon>
        <taxon>Cryptococcaceae</taxon>
        <taxon>Cryptococcus</taxon>
        <taxon>Cryptococcus gattii species complex</taxon>
    </lineage>
</organism>
<evidence type="ECO:0000256" key="1">
    <source>
        <dbReference type="SAM" id="MobiDB-lite"/>
    </source>
</evidence>
<keyword evidence="3" id="KW-1185">Reference proteome</keyword>
<feature type="compositionally biased region" description="Low complexity" evidence="1">
    <location>
        <begin position="333"/>
        <end position="345"/>
    </location>
</feature>
<dbReference type="EMBL" id="ATAM02000012">
    <property type="protein sequence ID" value="KAL0241938.1"/>
    <property type="molecule type" value="Genomic_DNA"/>
</dbReference>
<proteinExistence type="predicted"/>
<evidence type="ECO:0000313" key="3">
    <source>
        <dbReference type="Proteomes" id="UP000054399"/>
    </source>
</evidence>
<comment type="caution">
    <text evidence="2">The sequence shown here is derived from an EMBL/GenBank/DDBJ whole genome shotgun (WGS) entry which is preliminary data.</text>
</comment>
<feature type="region of interest" description="Disordered" evidence="1">
    <location>
        <begin position="303"/>
        <end position="362"/>
    </location>
</feature>
<feature type="compositionally biased region" description="Polar residues" evidence="1">
    <location>
        <begin position="421"/>
        <end position="434"/>
    </location>
</feature>
<feature type="compositionally biased region" description="Low complexity" evidence="1">
    <location>
        <begin position="189"/>
        <end position="200"/>
    </location>
</feature>
<sequence length="483" mass="53199">MSLRDKSCYTLTIHPSNTNPAVFELRESVGPATGNEKPRYARVKETREDESYSSAIYDALTGARLASAGYTIEKAKKRRLQLHGPDEDVPFDFTGKINFEWSFIFEGNKYRWRREIYGKDYICTMDRKPDPPVEICLAREADKKEPAKLQILHYNIDRFPNEIKDLRGLETLLVASLLCLLDAGDERSTSSSSKVSKSVPTPSPPSLPSKDSPPIPPQLGPERIISEADFEPESPNEIIVGKNTNIDDHIAKAVGLLEDPETLFIVIRTRSPEAHQRALEVSLGVKRFRHRENLSDLHQYIIEDNTPTSPPSQQRQSKRPGPRVINLDDEPKSSSPPHSSSSSSSLRRKFTQTKTQALPQEIWTPPQHMAIYLSTIVLPDLDPGRRGSSSMRNSFSYSNDGRDGHGNGNGKGKGKGNGNGQEVSTSTLTSTSPAGTFAVKGSQHTSTSTSTSASGSSDNSGSAVKNKKSFRGTLGQKLFRSSS</sequence>
<dbReference type="Proteomes" id="UP000054399">
    <property type="component" value="Unassembled WGS sequence"/>
</dbReference>
<feature type="compositionally biased region" description="Pro residues" evidence="1">
    <location>
        <begin position="201"/>
        <end position="219"/>
    </location>
</feature>
<evidence type="ECO:0000313" key="2">
    <source>
        <dbReference type="EMBL" id="KAL0241938.1"/>
    </source>
</evidence>
<feature type="region of interest" description="Disordered" evidence="1">
    <location>
        <begin position="384"/>
        <end position="483"/>
    </location>
</feature>
<feature type="region of interest" description="Disordered" evidence="1">
    <location>
        <begin position="187"/>
        <end position="221"/>
    </location>
</feature>
<feature type="compositionally biased region" description="Gly residues" evidence="1">
    <location>
        <begin position="406"/>
        <end position="419"/>
    </location>
</feature>
<reference evidence="2 3" key="2">
    <citation type="submission" date="2024-01" db="EMBL/GenBank/DDBJ databases">
        <title>Comparative genomics of Cryptococcus and Kwoniella reveals pathogenesis evolution and contrasting modes of karyotype evolution via chromosome fusion or intercentromeric recombination.</title>
        <authorList>
            <person name="Coelho M.A."/>
            <person name="David-Palma M."/>
            <person name="Shea T."/>
            <person name="Bowers K."/>
            <person name="Mcginley-Smith S."/>
            <person name="Mohammad A.W."/>
            <person name="Gnirke A."/>
            <person name="Yurkov A.M."/>
            <person name="Nowrousian M."/>
            <person name="Sun S."/>
            <person name="Cuomo C.A."/>
            <person name="Heitman J."/>
        </authorList>
    </citation>
    <scope>NUCLEOTIDE SEQUENCE [LARGE SCALE GENOMIC DNA]</scope>
    <source>
        <strain evidence="2 3">IND107</strain>
    </source>
</reference>
<gene>
    <name evidence="2" type="ORF">I308_106112</name>
</gene>
<reference evidence="3" key="1">
    <citation type="submission" date="2015-01" db="EMBL/GenBank/DDBJ databases">
        <title>The Genome Sequence of Cryptococcus gattii MMRL2647.</title>
        <authorList>
            <consortium name="The Broad Institute Genomics Platform"/>
            <person name="Cuomo C."/>
            <person name="Litvintseva A."/>
            <person name="Chen Y."/>
            <person name="Heitman J."/>
            <person name="Sun S."/>
            <person name="Springer D."/>
            <person name="Dromer F."/>
            <person name="Young S."/>
            <person name="Zeng Q."/>
            <person name="Gargeya S."/>
            <person name="Abouelleil A."/>
            <person name="Alvarado L."/>
            <person name="Chapman S.B."/>
            <person name="Gainer-Dewar J."/>
            <person name="Goldberg J."/>
            <person name="Griggs A."/>
            <person name="Gujja S."/>
            <person name="Hansen M."/>
            <person name="Howarth C."/>
            <person name="Imamovic A."/>
            <person name="Larimer J."/>
            <person name="Murphy C."/>
            <person name="Naylor J."/>
            <person name="Pearson M."/>
            <person name="Priest M."/>
            <person name="Roberts A."/>
            <person name="Saif S."/>
            <person name="Shea T."/>
            <person name="Sykes S."/>
            <person name="Wortman J."/>
            <person name="Nusbaum C."/>
            <person name="Birren B."/>
        </authorList>
    </citation>
    <scope>NUCLEOTIDE SEQUENCE [LARGE SCALE GENOMIC DNA]</scope>
    <source>
        <strain evidence="3">IND107</strain>
    </source>
</reference>
<protein>
    <submittedName>
        <fullName evidence="2">Uncharacterized protein</fullName>
    </submittedName>
</protein>